<dbReference type="InterPro" id="IPR050701">
    <property type="entry name" value="Histone_Mod_Regulator"/>
</dbReference>
<sequence length="924" mass="103043">MSQDDDVGFLYKTMIERDPKKRRVKPVGSAQSLLDFDLGESSDDSDFRIEDHCESDDDSVDSNDIGKEEEDVSEQSDDSLEDPLLTKKENPNLTVGDVIEQARQQALKGNSLEDKLNKMLICCGCLGDRSDDVNEIVECDGCGVSVHEGCYGVSDVESFSSTDSLCQSAPWFCEACSAGIEDPSCELCPNKGGIFKETDVGKWVHLVCALYVPGVAFGEVDRLSSVTLFEMAYSKWGAKQCSLCEDACFARTGVCIECDAGMCHTYFHVTCAQREGLLSEAHSEEVDQADPFYAHCKLHSDKTLVRRRRRNWLALQLRAQYRQQLLKQPNHLDTEEQRRIQRKLAKHRHKYLAHKASRPPPWVPTQKMPRLLTTSASACRQLARKAELMGVDTAALEAQEAQLVALVDIRKKWHIPPAFSVEFIGYYLDRNLRVTSMKRRLQELLDINSQLLNEQQRLDRRYDEVMKDNEEQIRVNVTLKEKIEMYHQVLKSGGYVKSLPQITDLAKPRIAPTLGTGLGVPTAAALKMGVGFPLPVGKGTEGIREGRVLSSQAQDQNHKGELTLRHQCGICRRSTNQHLLAKFHLYHVCLRKQNLWDGMQCSECDKESSGSEVERIDTSAPRKLRHCKDDSNLTSTPTPPQEIQVPTTPTTPSTSKNSSTNLNNITNASTPDTPTTPKVTIKPVGPQPLSSTPIQSNESVYNQQPINNMTITREGSPEYMVASADGTESVSQRSAKKRRREKHKRYTPDPITGIKQRKRKHKRKSLDVENPEGQSQPEIHRRITIKIKPIPRPEGDVASESSPQMFVATSTSTEITSPPPLPKLPPPPVPSLTSNTTSVTSNASTNNTSRTSTGNGKRGKDTDLLTQCNVCDMPGTSQNLVMCDECKKCYHFTCLDPPVKKSPKRRGYSWHCADCDPSASESET</sequence>
<feature type="compositionally biased region" description="Polar residues" evidence="6">
    <location>
        <begin position="688"/>
        <end position="703"/>
    </location>
</feature>
<feature type="compositionally biased region" description="Low complexity" evidence="6">
    <location>
        <begin position="646"/>
        <end position="684"/>
    </location>
</feature>
<dbReference type="InterPro" id="IPR019786">
    <property type="entry name" value="Zinc_finger_PHD-type_CS"/>
</dbReference>
<dbReference type="InterPro" id="IPR001965">
    <property type="entry name" value="Znf_PHD"/>
</dbReference>
<feature type="compositionally biased region" description="Low complexity" evidence="6">
    <location>
        <begin position="831"/>
        <end position="853"/>
    </location>
</feature>
<evidence type="ECO:0000256" key="4">
    <source>
        <dbReference type="PROSITE-ProRule" id="PRU00146"/>
    </source>
</evidence>
<feature type="compositionally biased region" description="Pro residues" evidence="6">
    <location>
        <begin position="817"/>
        <end position="830"/>
    </location>
</feature>
<evidence type="ECO:0000256" key="6">
    <source>
        <dbReference type="SAM" id="MobiDB-lite"/>
    </source>
</evidence>
<feature type="compositionally biased region" description="Basic residues" evidence="6">
    <location>
        <begin position="755"/>
        <end position="764"/>
    </location>
</feature>
<dbReference type="Pfam" id="PF00628">
    <property type="entry name" value="PHD"/>
    <property type="match status" value="1"/>
</dbReference>
<evidence type="ECO:0000256" key="5">
    <source>
        <dbReference type="SAM" id="Coils"/>
    </source>
</evidence>
<feature type="region of interest" description="Disordered" evidence="6">
    <location>
        <begin position="603"/>
        <end position="703"/>
    </location>
</feature>
<proteinExistence type="predicted"/>
<feature type="coiled-coil region" evidence="5">
    <location>
        <begin position="434"/>
        <end position="468"/>
    </location>
</feature>
<gene>
    <name evidence="9" type="ORF">APICC_03598</name>
</gene>
<dbReference type="OrthoDB" id="336088at2759"/>
<feature type="domain" description="PHD-type" evidence="8">
    <location>
        <begin position="182"/>
        <end position="300"/>
    </location>
</feature>
<organism evidence="9 10">
    <name type="scientific">Apis cerana cerana</name>
    <name type="common">Oriental honeybee</name>
    <dbReference type="NCBI Taxonomy" id="94128"/>
    <lineage>
        <taxon>Eukaryota</taxon>
        <taxon>Metazoa</taxon>
        <taxon>Ecdysozoa</taxon>
        <taxon>Arthropoda</taxon>
        <taxon>Hexapoda</taxon>
        <taxon>Insecta</taxon>
        <taxon>Pterygota</taxon>
        <taxon>Neoptera</taxon>
        <taxon>Endopterygota</taxon>
        <taxon>Hymenoptera</taxon>
        <taxon>Apocrita</taxon>
        <taxon>Aculeata</taxon>
        <taxon>Apoidea</taxon>
        <taxon>Anthophila</taxon>
        <taxon>Apidae</taxon>
        <taxon>Apis</taxon>
    </lineage>
</organism>
<keyword evidence="5" id="KW-0175">Coiled coil</keyword>
<evidence type="ECO:0000313" key="9">
    <source>
        <dbReference type="EMBL" id="PBC27851.1"/>
    </source>
</evidence>
<dbReference type="SUPFAM" id="SSF57903">
    <property type="entry name" value="FYVE/PHD zinc finger"/>
    <property type="match status" value="2"/>
</dbReference>
<accession>A0A2A3E9W8</accession>
<feature type="compositionally biased region" description="Basic residues" evidence="6">
    <location>
        <begin position="734"/>
        <end position="745"/>
    </location>
</feature>
<reference evidence="9 10" key="1">
    <citation type="submission" date="2014-07" db="EMBL/GenBank/DDBJ databases">
        <title>Genomic and transcriptomic analysis on Apis cerana provide comprehensive insights into honey bee biology.</title>
        <authorList>
            <person name="Diao Q."/>
            <person name="Sun L."/>
            <person name="Zheng H."/>
            <person name="Zheng H."/>
            <person name="Xu S."/>
            <person name="Wang S."/>
            <person name="Zeng Z."/>
            <person name="Hu F."/>
            <person name="Su S."/>
            <person name="Wu J."/>
        </authorList>
    </citation>
    <scope>NUCLEOTIDE SEQUENCE [LARGE SCALE GENOMIC DNA]</scope>
    <source>
        <tissue evidence="9">Pupae without intestine</tissue>
    </source>
</reference>
<dbReference type="AlphaFoldDB" id="A0A2A3E9W8"/>
<evidence type="ECO:0000256" key="1">
    <source>
        <dbReference type="ARBA" id="ARBA00022723"/>
    </source>
</evidence>
<dbReference type="PROSITE" id="PS01359">
    <property type="entry name" value="ZF_PHD_1"/>
    <property type="match status" value="2"/>
</dbReference>
<dbReference type="InterPro" id="IPR034732">
    <property type="entry name" value="EPHD"/>
</dbReference>
<dbReference type="Pfam" id="PF13832">
    <property type="entry name" value="zf-HC5HC2H_2"/>
    <property type="match status" value="1"/>
</dbReference>
<dbReference type="EMBL" id="KZ288336">
    <property type="protein sequence ID" value="PBC27851.1"/>
    <property type="molecule type" value="Genomic_DNA"/>
</dbReference>
<evidence type="ECO:0000259" key="8">
    <source>
        <dbReference type="PROSITE" id="PS51805"/>
    </source>
</evidence>
<protein>
    <submittedName>
        <fullName evidence="9">PHD finger protein</fullName>
    </submittedName>
</protein>
<keyword evidence="1" id="KW-0479">Metal-binding</keyword>
<dbReference type="PANTHER" id="PTHR13793">
    <property type="entry name" value="PHD FINGER PROTEINS"/>
    <property type="match status" value="1"/>
</dbReference>
<dbReference type="Gene3D" id="3.30.40.10">
    <property type="entry name" value="Zinc/RING finger domain, C3HC4 (zinc finger)"/>
    <property type="match status" value="3"/>
</dbReference>
<dbReference type="CDD" id="cd15674">
    <property type="entry name" value="ePHD_PHF14"/>
    <property type="match status" value="1"/>
</dbReference>
<dbReference type="GO" id="GO:0008270">
    <property type="term" value="F:zinc ion binding"/>
    <property type="evidence" value="ECO:0007669"/>
    <property type="project" value="UniProtKB-KW"/>
</dbReference>
<evidence type="ECO:0000256" key="2">
    <source>
        <dbReference type="ARBA" id="ARBA00022771"/>
    </source>
</evidence>
<dbReference type="InterPro" id="IPR019787">
    <property type="entry name" value="Znf_PHD-finger"/>
</dbReference>
<dbReference type="PROSITE" id="PS51805">
    <property type="entry name" value="EPHD"/>
    <property type="match status" value="1"/>
</dbReference>
<feature type="region of interest" description="Disordered" evidence="6">
    <location>
        <begin position="810"/>
        <end position="861"/>
    </location>
</feature>
<feature type="domain" description="PHD-type" evidence="7">
    <location>
        <begin position="119"/>
        <end position="179"/>
    </location>
</feature>
<feature type="domain" description="PHD-type" evidence="7">
    <location>
        <begin position="865"/>
        <end position="918"/>
    </location>
</feature>
<feature type="region of interest" description="Disordered" evidence="6">
    <location>
        <begin position="19"/>
        <end position="88"/>
    </location>
</feature>
<dbReference type="CDD" id="cd15561">
    <property type="entry name" value="PHD1_PHF14"/>
    <property type="match status" value="1"/>
</dbReference>
<evidence type="ECO:0000313" key="10">
    <source>
        <dbReference type="Proteomes" id="UP000242457"/>
    </source>
</evidence>
<keyword evidence="3" id="KW-0862">Zinc</keyword>
<dbReference type="PROSITE" id="PS50016">
    <property type="entry name" value="ZF_PHD_2"/>
    <property type="match status" value="2"/>
</dbReference>
<evidence type="ECO:0000256" key="3">
    <source>
        <dbReference type="ARBA" id="ARBA00022833"/>
    </source>
</evidence>
<dbReference type="InterPro" id="IPR011011">
    <property type="entry name" value="Znf_FYVE_PHD"/>
</dbReference>
<name>A0A2A3E9W8_APICC</name>
<feature type="region of interest" description="Disordered" evidence="6">
    <location>
        <begin position="723"/>
        <end position="779"/>
    </location>
</feature>
<evidence type="ECO:0000259" key="7">
    <source>
        <dbReference type="PROSITE" id="PS50016"/>
    </source>
</evidence>
<feature type="compositionally biased region" description="Acidic residues" evidence="6">
    <location>
        <begin position="53"/>
        <end position="81"/>
    </location>
</feature>
<feature type="compositionally biased region" description="Basic and acidic residues" evidence="6">
    <location>
        <begin position="603"/>
        <end position="617"/>
    </location>
</feature>
<dbReference type="PANTHER" id="PTHR13793:SF150">
    <property type="entry name" value="PHD FINGER PROTEIN 14"/>
    <property type="match status" value="1"/>
</dbReference>
<dbReference type="InterPro" id="IPR013083">
    <property type="entry name" value="Znf_RING/FYVE/PHD"/>
</dbReference>
<dbReference type="SMART" id="SM00249">
    <property type="entry name" value="PHD"/>
    <property type="match status" value="3"/>
</dbReference>
<keyword evidence="2 4" id="KW-0863">Zinc-finger</keyword>
<dbReference type="Proteomes" id="UP000242457">
    <property type="component" value="Unassembled WGS sequence"/>
</dbReference>
<dbReference type="GO" id="GO:0006357">
    <property type="term" value="P:regulation of transcription by RNA polymerase II"/>
    <property type="evidence" value="ECO:0007669"/>
    <property type="project" value="TreeGrafter"/>
</dbReference>
<keyword evidence="10" id="KW-1185">Reference proteome</keyword>
<dbReference type="CDD" id="cd15563">
    <property type="entry name" value="PHD3_PHF14"/>
    <property type="match status" value="1"/>
</dbReference>